<feature type="compositionally biased region" description="Basic and acidic residues" evidence="1">
    <location>
        <begin position="464"/>
        <end position="475"/>
    </location>
</feature>
<feature type="compositionally biased region" description="Basic and acidic residues" evidence="1">
    <location>
        <begin position="30"/>
        <end position="41"/>
    </location>
</feature>
<sequence length="475" mass="51261">MARIILSCRKPPNKKPSLHLKKKISQAKKKSSEGEKIEVSMKRILSKRKSEDELEAKSDVAGEFEGENMDVDTGTGLKQPYHNFGTEQTNGDGVSNMKTSSNSVDGVGEVEGLDTNTSFSDSKRKKHTLTDDSSSEENHSTITQHKATSANATSNSNMPVYEPIIRYINKKRTVMLRFDTKKLYSATTSPPTSSGPKEPSSVSTIKDTSSSETETDIATPPSSPPRAIFQSPKTSSLQLKPLASKPAPKTTSETRITTPPSSPPPPTIQSSDTSYFNPEPLVPTPVLKTVPDTALKPAFKPIQMPTTSTSTSQPKLCPTCRGIHASTCLSNQERIDSIHSQLSVINALTQATETFISATTSSFSRWQASEASYASHISSTSPSTSPSSTSTQTTPAPSNNPEPDTDSELREMYVTKTALQALLAQLRAYYSNSDSPPARSSDARRQYEGSEESEREDETGEGGRSPEADCHAGGV</sequence>
<organism evidence="2 3">
    <name type="scientific">Oculimacula yallundae</name>
    <dbReference type="NCBI Taxonomy" id="86028"/>
    <lineage>
        <taxon>Eukaryota</taxon>
        <taxon>Fungi</taxon>
        <taxon>Dikarya</taxon>
        <taxon>Ascomycota</taxon>
        <taxon>Pezizomycotina</taxon>
        <taxon>Leotiomycetes</taxon>
        <taxon>Helotiales</taxon>
        <taxon>Ploettnerulaceae</taxon>
        <taxon>Oculimacula</taxon>
    </lineage>
</organism>
<gene>
    <name evidence="2" type="ORF">VTL71DRAFT_230</name>
</gene>
<dbReference type="Proteomes" id="UP001595075">
    <property type="component" value="Unassembled WGS sequence"/>
</dbReference>
<feature type="compositionally biased region" description="Acidic residues" evidence="1">
    <location>
        <begin position="449"/>
        <end position="460"/>
    </location>
</feature>
<protein>
    <submittedName>
        <fullName evidence="2">Uncharacterized protein</fullName>
    </submittedName>
</protein>
<feature type="compositionally biased region" description="Basic residues" evidence="1">
    <location>
        <begin position="11"/>
        <end position="29"/>
    </location>
</feature>
<feature type="region of interest" description="Disordered" evidence="1">
    <location>
        <begin position="430"/>
        <end position="475"/>
    </location>
</feature>
<evidence type="ECO:0000313" key="3">
    <source>
        <dbReference type="Proteomes" id="UP001595075"/>
    </source>
</evidence>
<reference evidence="2 3" key="1">
    <citation type="journal article" date="2024" name="Commun. Biol.">
        <title>Comparative genomic analysis of thermophilic fungi reveals convergent evolutionary adaptations and gene losses.</title>
        <authorList>
            <person name="Steindorff A.S."/>
            <person name="Aguilar-Pontes M.V."/>
            <person name="Robinson A.J."/>
            <person name="Andreopoulos B."/>
            <person name="LaButti K."/>
            <person name="Kuo A."/>
            <person name="Mondo S."/>
            <person name="Riley R."/>
            <person name="Otillar R."/>
            <person name="Haridas S."/>
            <person name="Lipzen A."/>
            <person name="Grimwood J."/>
            <person name="Schmutz J."/>
            <person name="Clum A."/>
            <person name="Reid I.D."/>
            <person name="Moisan M.C."/>
            <person name="Butler G."/>
            <person name="Nguyen T.T.M."/>
            <person name="Dewar K."/>
            <person name="Conant G."/>
            <person name="Drula E."/>
            <person name="Henrissat B."/>
            <person name="Hansel C."/>
            <person name="Singer S."/>
            <person name="Hutchinson M.I."/>
            <person name="de Vries R.P."/>
            <person name="Natvig D.O."/>
            <person name="Powell A.J."/>
            <person name="Tsang A."/>
            <person name="Grigoriev I.V."/>
        </authorList>
    </citation>
    <scope>NUCLEOTIDE SEQUENCE [LARGE SCALE GENOMIC DNA]</scope>
    <source>
        <strain evidence="2 3">CBS 494.80</strain>
    </source>
</reference>
<comment type="caution">
    <text evidence="2">The sequence shown here is derived from an EMBL/GenBank/DDBJ whole genome shotgun (WGS) entry which is preliminary data.</text>
</comment>
<feature type="compositionally biased region" description="Basic and acidic residues" evidence="1">
    <location>
        <begin position="48"/>
        <end position="60"/>
    </location>
</feature>
<evidence type="ECO:0000313" key="2">
    <source>
        <dbReference type="EMBL" id="KAL2075287.1"/>
    </source>
</evidence>
<feature type="compositionally biased region" description="Polar residues" evidence="1">
    <location>
        <begin position="140"/>
        <end position="158"/>
    </location>
</feature>
<feature type="region of interest" description="Disordered" evidence="1">
    <location>
        <begin position="185"/>
        <end position="283"/>
    </location>
</feature>
<feature type="compositionally biased region" description="Low complexity" evidence="1">
    <location>
        <begin position="376"/>
        <end position="397"/>
    </location>
</feature>
<feature type="region of interest" description="Disordered" evidence="1">
    <location>
        <begin position="1"/>
        <end position="160"/>
    </location>
</feature>
<evidence type="ECO:0000256" key="1">
    <source>
        <dbReference type="SAM" id="MobiDB-lite"/>
    </source>
</evidence>
<dbReference type="EMBL" id="JAZHXI010000001">
    <property type="protein sequence ID" value="KAL2075287.1"/>
    <property type="molecule type" value="Genomic_DNA"/>
</dbReference>
<feature type="compositionally biased region" description="Low complexity" evidence="1">
    <location>
        <begin position="248"/>
        <end position="259"/>
    </location>
</feature>
<proteinExistence type="predicted"/>
<accession>A0ABR4D0D5</accession>
<feature type="compositionally biased region" description="Polar residues" evidence="1">
    <location>
        <begin position="85"/>
        <end position="104"/>
    </location>
</feature>
<feature type="region of interest" description="Disordered" evidence="1">
    <location>
        <begin position="376"/>
        <end position="406"/>
    </location>
</feature>
<keyword evidence="3" id="KW-1185">Reference proteome</keyword>
<name>A0ABR4D0D5_9HELO</name>
<feature type="compositionally biased region" description="Low complexity" evidence="1">
    <location>
        <begin position="185"/>
        <end position="211"/>
    </location>
</feature>